<proteinExistence type="predicted"/>
<name>A0A8S2XM39_9BILA</name>
<sequence length="152" mass="16890">MRKLFNLTSKRNLSGLLICLSAFAASAQKLPTVQAVSLRAPASIKIDGKANEWDDKFQAYNKNIEAFYTISNDDEMLYLTVKATTHDIADKIIRGGLTLIIDHTVKKNDPEAVSITYPVLRNEDMSTVANMYARKSFDQGDGVVTSVKQMND</sequence>
<evidence type="ECO:0000256" key="1">
    <source>
        <dbReference type="SAM" id="SignalP"/>
    </source>
</evidence>
<evidence type="ECO:0000313" key="3">
    <source>
        <dbReference type="EMBL" id="CAF4505856.1"/>
    </source>
</evidence>
<gene>
    <name evidence="2" type="ORF">OVA965_LOCUS45010</name>
    <name evidence="3" type="ORF">TMI583_LOCUS48149</name>
</gene>
<comment type="caution">
    <text evidence="3">The sequence shown here is derived from an EMBL/GenBank/DDBJ whole genome shotgun (WGS) entry which is preliminary data.</text>
</comment>
<reference evidence="3" key="1">
    <citation type="submission" date="2021-02" db="EMBL/GenBank/DDBJ databases">
        <authorList>
            <person name="Nowell W R."/>
        </authorList>
    </citation>
    <scope>NUCLEOTIDE SEQUENCE</scope>
</reference>
<accession>A0A8S2XM39</accession>
<dbReference type="Proteomes" id="UP000677228">
    <property type="component" value="Unassembled WGS sequence"/>
</dbReference>
<keyword evidence="1" id="KW-0732">Signal</keyword>
<dbReference type="EMBL" id="CAJNOK010067550">
    <property type="protein sequence ID" value="CAF1654675.1"/>
    <property type="molecule type" value="Genomic_DNA"/>
</dbReference>
<organism evidence="3 4">
    <name type="scientific">Didymodactylos carnosus</name>
    <dbReference type="NCBI Taxonomy" id="1234261"/>
    <lineage>
        <taxon>Eukaryota</taxon>
        <taxon>Metazoa</taxon>
        <taxon>Spiralia</taxon>
        <taxon>Gnathifera</taxon>
        <taxon>Rotifera</taxon>
        <taxon>Eurotatoria</taxon>
        <taxon>Bdelloidea</taxon>
        <taxon>Philodinida</taxon>
        <taxon>Philodinidae</taxon>
        <taxon>Didymodactylos</taxon>
    </lineage>
</organism>
<dbReference type="EMBL" id="CAJOBA010096704">
    <property type="protein sequence ID" value="CAF4505856.1"/>
    <property type="molecule type" value="Genomic_DNA"/>
</dbReference>
<evidence type="ECO:0000313" key="4">
    <source>
        <dbReference type="Proteomes" id="UP000682733"/>
    </source>
</evidence>
<feature type="chain" id="PRO_5036273888" evidence="1">
    <location>
        <begin position="28"/>
        <end position="152"/>
    </location>
</feature>
<feature type="non-terminal residue" evidence="3">
    <location>
        <position position="152"/>
    </location>
</feature>
<evidence type="ECO:0000313" key="2">
    <source>
        <dbReference type="EMBL" id="CAF1654675.1"/>
    </source>
</evidence>
<dbReference type="AlphaFoldDB" id="A0A8S2XM39"/>
<feature type="signal peptide" evidence="1">
    <location>
        <begin position="1"/>
        <end position="27"/>
    </location>
</feature>
<protein>
    <submittedName>
        <fullName evidence="3">Uncharacterized protein</fullName>
    </submittedName>
</protein>
<dbReference type="Proteomes" id="UP000682733">
    <property type="component" value="Unassembled WGS sequence"/>
</dbReference>